<evidence type="ECO:0000313" key="3">
    <source>
        <dbReference type="EMBL" id="MBM6920610.1"/>
    </source>
</evidence>
<dbReference type="Gene3D" id="1.10.260.40">
    <property type="entry name" value="lambda repressor-like DNA-binding domains"/>
    <property type="match status" value="1"/>
</dbReference>
<sequence>MDTRIAEIAQRIKGLREILEISAEEMAEATDTTVEEYTACESGSNDFSFTFLHKCAEKFGVDIVELLTGENPHLSFFTVTKKGHGVTLNRRSGFHYQHMAHNLKNKLCEPFLVTAIYSEEEQNKPIALSTHEGQEFDYVLKGTLKVRVEDHIVELHEGDSIMYDSSHSHGMIAVDGADCLFIAVVIKR</sequence>
<dbReference type="CDD" id="cd02209">
    <property type="entry name" value="cupin_XRE_C"/>
    <property type="match status" value="1"/>
</dbReference>
<dbReference type="GO" id="GO:0003700">
    <property type="term" value="F:DNA-binding transcription factor activity"/>
    <property type="evidence" value="ECO:0007669"/>
    <property type="project" value="TreeGrafter"/>
</dbReference>
<dbReference type="CDD" id="cd00093">
    <property type="entry name" value="HTH_XRE"/>
    <property type="match status" value="1"/>
</dbReference>
<protein>
    <submittedName>
        <fullName evidence="3">Cupin domain-containing protein</fullName>
    </submittedName>
</protein>
<dbReference type="SUPFAM" id="SSF51182">
    <property type="entry name" value="RmlC-like cupins"/>
    <property type="match status" value="1"/>
</dbReference>
<dbReference type="InterPro" id="IPR014710">
    <property type="entry name" value="RmlC-like_jellyroll"/>
</dbReference>
<keyword evidence="4" id="KW-1185">Reference proteome</keyword>
<organism evidence="3 4">
    <name type="scientific">Merdimmobilis hominis</name>
    <dbReference type="NCBI Taxonomy" id="2897707"/>
    <lineage>
        <taxon>Bacteria</taxon>
        <taxon>Bacillati</taxon>
        <taxon>Bacillota</taxon>
        <taxon>Clostridia</taxon>
        <taxon>Eubacteriales</taxon>
        <taxon>Oscillospiraceae</taxon>
        <taxon>Merdimmobilis</taxon>
    </lineage>
</organism>
<dbReference type="GO" id="GO:0005829">
    <property type="term" value="C:cytosol"/>
    <property type="evidence" value="ECO:0007669"/>
    <property type="project" value="TreeGrafter"/>
</dbReference>
<comment type="caution">
    <text evidence="3">The sequence shown here is derived from an EMBL/GenBank/DDBJ whole genome shotgun (WGS) entry which is preliminary data.</text>
</comment>
<dbReference type="InterPro" id="IPR050807">
    <property type="entry name" value="TransReg_Diox_bact_type"/>
</dbReference>
<dbReference type="EMBL" id="JACJKY010000006">
    <property type="protein sequence ID" value="MBM6920610.1"/>
    <property type="molecule type" value="Genomic_DNA"/>
</dbReference>
<dbReference type="Gene3D" id="2.60.120.10">
    <property type="entry name" value="Jelly Rolls"/>
    <property type="match status" value="1"/>
</dbReference>
<dbReference type="GO" id="GO:0003677">
    <property type="term" value="F:DNA binding"/>
    <property type="evidence" value="ECO:0007669"/>
    <property type="project" value="UniProtKB-KW"/>
</dbReference>
<dbReference type="Pfam" id="PF12844">
    <property type="entry name" value="HTH_19"/>
    <property type="match status" value="1"/>
</dbReference>
<accession>A0A938X7K7</accession>
<dbReference type="InterPro" id="IPR001387">
    <property type="entry name" value="Cro/C1-type_HTH"/>
</dbReference>
<gene>
    <name evidence="3" type="ORF">H6A12_05490</name>
</gene>
<proteinExistence type="predicted"/>
<dbReference type="SUPFAM" id="SSF47413">
    <property type="entry name" value="lambda repressor-like DNA-binding domains"/>
    <property type="match status" value="1"/>
</dbReference>
<dbReference type="AlphaFoldDB" id="A0A938X7K7"/>
<dbReference type="InterPro" id="IPR011051">
    <property type="entry name" value="RmlC_Cupin_sf"/>
</dbReference>
<dbReference type="PANTHER" id="PTHR46797">
    <property type="entry name" value="HTH-TYPE TRANSCRIPTIONAL REGULATOR"/>
    <property type="match status" value="1"/>
</dbReference>
<dbReference type="InterPro" id="IPR013096">
    <property type="entry name" value="Cupin_2"/>
</dbReference>
<dbReference type="Proteomes" id="UP000774750">
    <property type="component" value="Unassembled WGS sequence"/>
</dbReference>
<evidence type="ECO:0000259" key="2">
    <source>
        <dbReference type="PROSITE" id="PS50943"/>
    </source>
</evidence>
<reference evidence="3" key="2">
    <citation type="journal article" date="2021" name="Sci. Rep.">
        <title>The distribution of antibiotic resistance genes in chicken gut microbiota commensals.</title>
        <authorList>
            <person name="Juricova H."/>
            <person name="Matiasovicova J."/>
            <person name="Kubasova T."/>
            <person name="Cejkova D."/>
            <person name="Rychlik I."/>
        </authorList>
    </citation>
    <scope>NUCLEOTIDE SEQUENCE</scope>
    <source>
        <strain evidence="3">An559</strain>
    </source>
</reference>
<feature type="domain" description="HTH cro/C1-type" evidence="2">
    <location>
        <begin position="12"/>
        <end position="66"/>
    </location>
</feature>
<dbReference type="PANTHER" id="PTHR46797:SF19">
    <property type="entry name" value="BLL2473 PROTEIN"/>
    <property type="match status" value="1"/>
</dbReference>
<dbReference type="RefSeq" id="WP_204445649.1">
    <property type="nucleotide sequence ID" value="NZ_JACJKY010000006.1"/>
</dbReference>
<evidence type="ECO:0000256" key="1">
    <source>
        <dbReference type="ARBA" id="ARBA00023125"/>
    </source>
</evidence>
<dbReference type="Pfam" id="PF07883">
    <property type="entry name" value="Cupin_2"/>
    <property type="match status" value="1"/>
</dbReference>
<dbReference type="PROSITE" id="PS50943">
    <property type="entry name" value="HTH_CROC1"/>
    <property type="match status" value="1"/>
</dbReference>
<keyword evidence="1" id="KW-0238">DNA-binding</keyword>
<dbReference type="InterPro" id="IPR010982">
    <property type="entry name" value="Lambda_DNA-bd_dom_sf"/>
</dbReference>
<evidence type="ECO:0000313" key="4">
    <source>
        <dbReference type="Proteomes" id="UP000774750"/>
    </source>
</evidence>
<name>A0A938X7K7_9FIRM</name>
<dbReference type="SMART" id="SM00530">
    <property type="entry name" value="HTH_XRE"/>
    <property type="match status" value="1"/>
</dbReference>
<reference evidence="3" key="1">
    <citation type="submission" date="2020-08" db="EMBL/GenBank/DDBJ databases">
        <authorList>
            <person name="Cejkova D."/>
            <person name="Kubasova T."/>
            <person name="Jahodarova E."/>
            <person name="Rychlik I."/>
        </authorList>
    </citation>
    <scope>NUCLEOTIDE SEQUENCE</scope>
    <source>
        <strain evidence="3">An559</strain>
    </source>
</reference>